<evidence type="ECO:0000256" key="1">
    <source>
        <dbReference type="SAM" id="MobiDB-lite"/>
    </source>
</evidence>
<evidence type="ECO:0000313" key="2">
    <source>
        <dbReference type="EMBL" id="MBA4631036.1"/>
    </source>
</evidence>
<accession>A0A7C8Z045</accession>
<dbReference type="EMBL" id="GISG01076255">
    <property type="protein sequence ID" value="MBA4631036.1"/>
    <property type="molecule type" value="Transcribed_RNA"/>
</dbReference>
<organism evidence="2">
    <name type="scientific">Opuntia streptacantha</name>
    <name type="common">Prickly pear cactus</name>
    <name type="synonym">Opuntia cardona</name>
    <dbReference type="NCBI Taxonomy" id="393608"/>
    <lineage>
        <taxon>Eukaryota</taxon>
        <taxon>Viridiplantae</taxon>
        <taxon>Streptophyta</taxon>
        <taxon>Embryophyta</taxon>
        <taxon>Tracheophyta</taxon>
        <taxon>Spermatophyta</taxon>
        <taxon>Magnoliopsida</taxon>
        <taxon>eudicotyledons</taxon>
        <taxon>Gunneridae</taxon>
        <taxon>Pentapetalae</taxon>
        <taxon>Caryophyllales</taxon>
        <taxon>Cactineae</taxon>
        <taxon>Cactaceae</taxon>
        <taxon>Opuntioideae</taxon>
        <taxon>Opuntia</taxon>
    </lineage>
</organism>
<reference evidence="2" key="2">
    <citation type="submission" date="2020-07" db="EMBL/GenBank/DDBJ databases">
        <authorList>
            <person name="Vera ALvarez R."/>
            <person name="Arias-Moreno D.M."/>
            <person name="Jimenez-Jacinto V."/>
            <person name="Jimenez-Bremont J.F."/>
            <person name="Swaminathan K."/>
            <person name="Moose S.P."/>
            <person name="Guerrero-Gonzalez M.L."/>
            <person name="Marino-Ramirez L."/>
            <person name="Landsman D."/>
            <person name="Rodriguez-Kessler M."/>
            <person name="Delgado-Sanchez P."/>
        </authorList>
    </citation>
    <scope>NUCLEOTIDE SEQUENCE</scope>
    <source>
        <tissue evidence="2">Cladode</tissue>
    </source>
</reference>
<feature type="region of interest" description="Disordered" evidence="1">
    <location>
        <begin position="140"/>
        <end position="165"/>
    </location>
</feature>
<proteinExistence type="predicted"/>
<dbReference type="AlphaFoldDB" id="A0A7C8Z045"/>
<sequence>MLCNFKACSLKAASVCSQASWDSLPACLSSFFSTSISASEGSDCSCEAAKVTVGKFFLGLLFTMLIPQPRPFGGGEVIQATSNGLRWRRNDCNRRDKCDVEGDEEKAAIKEEEEALLLNGRATKVALGFVNEKHSRVIDEQLEKRAREKDRERERERDREREREI</sequence>
<protein>
    <submittedName>
        <fullName evidence="2">Uncharacterized protein</fullName>
    </submittedName>
</protein>
<reference evidence="2" key="1">
    <citation type="journal article" date="2013" name="J. Plant Res.">
        <title>Effect of fungi and light on seed germination of three Opuntia species from semiarid lands of central Mexico.</title>
        <authorList>
            <person name="Delgado-Sanchez P."/>
            <person name="Jimenez-Bremont J.F."/>
            <person name="Guerrero-Gonzalez Mde L."/>
            <person name="Flores J."/>
        </authorList>
    </citation>
    <scope>NUCLEOTIDE SEQUENCE</scope>
    <source>
        <tissue evidence="2">Cladode</tissue>
    </source>
</reference>
<name>A0A7C8Z045_OPUST</name>